<dbReference type="Pfam" id="PF00612">
    <property type="entry name" value="IQ"/>
    <property type="match status" value="3"/>
</dbReference>
<dbReference type="SMART" id="SM00015">
    <property type="entry name" value="IQ"/>
    <property type="match status" value="4"/>
</dbReference>
<dbReference type="EMBL" id="BLIY01000004">
    <property type="protein sequence ID" value="GFE53165.1"/>
    <property type="molecule type" value="Genomic_DNA"/>
</dbReference>
<dbReference type="PROSITE" id="PS50012">
    <property type="entry name" value="RCC1_3"/>
    <property type="match status" value="1"/>
</dbReference>
<gene>
    <name evidence="4" type="ORF">BaOVIS_005690</name>
</gene>
<evidence type="ECO:0000313" key="5">
    <source>
        <dbReference type="Proteomes" id="UP001057455"/>
    </source>
</evidence>
<evidence type="ECO:0000256" key="1">
    <source>
        <dbReference type="ARBA" id="ARBA00022737"/>
    </source>
</evidence>
<name>A0A9W5T977_BABOV</name>
<feature type="compositionally biased region" description="Polar residues" evidence="3">
    <location>
        <begin position="362"/>
        <end position="375"/>
    </location>
</feature>
<dbReference type="InterPro" id="IPR000048">
    <property type="entry name" value="IQ_motif_EF-hand-BS"/>
</dbReference>
<dbReference type="OrthoDB" id="10256179at2759"/>
<feature type="repeat" description="RCC1" evidence="2">
    <location>
        <begin position="1260"/>
        <end position="1309"/>
    </location>
</feature>
<dbReference type="InterPro" id="IPR000408">
    <property type="entry name" value="Reg_chr_condens"/>
</dbReference>
<organism evidence="4 5">
    <name type="scientific">Babesia ovis</name>
    <dbReference type="NCBI Taxonomy" id="5869"/>
    <lineage>
        <taxon>Eukaryota</taxon>
        <taxon>Sar</taxon>
        <taxon>Alveolata</taxon>
        <taxon>Apicomplexa</taxon>
        <taxon>Aconoidasida</taxon>
        <taxon>Piroplasmida</taxon>
        <taxon>Babesiidae</taxon>
        <taxon>Babesia</taxon>
    </lineage>
</organism>
<feature type="region of interest" description="Disordered" evidence="3">
    <location>
        <begin position="362"/>
        <end position="381"/>
    </location>
</feature>
<evidence type="ECO:0000256" key="2">
    <source>
        <dbReference type="PROSITE-ProRule" id="PRU00235"/>
    </source>
</evidence>
<keyword evidence="5" id="KW-1185">Reference proteome</keyword>
<accession>A0A9W5T977</accession>
<evidence type="ECO:0000313" key="4">
    <source>
        <dbReference type="EMBL" id="GFE53165.1"/>
    </source>
</evidence>
<dbReference type="CDD" id="cd23767">
    <property type="entry name" value="IQCD"/>
    <property type="match status" value="2"/>
</dbReference>
<dbReference type="InterPro" id="IPR027417">
    <property type="entry name" value="P-loop_NTPase"/>
</dbReference>
<dbReference type="Pfam" id="PF13540">
    <property type="entry name" value="RCC1_2"/>
    <property type="match status" value="1"/>
</dbReference>
<protein>
    <submittedName>
        <fullName evidence="4">Myosin head domain-containing protein, putative</fullName>
    </submittedName>
</protein>
<dbReference type="Gene3D" id="1.20.5.190">
    <property type="match status" value="1"/>
</dbReference>
<comment type="caution">
    <text evidence="4">The sequence shown here is derived from an EMBL/GenBank/DDBJ whole genome shotgun (WGS) entry which is preliminary data.</text>
</comment>
<proteinExistence type="predicted"/>
<dbReference type="Proteomes" id="UP001057455">
    <property type="component" value="Unassembled WGS sequence"/>
</dbReference>
<dbReference type="PROSITE" id="PS50096">
    <property type="entry name" value="IQ"/>
    <property type="match status" value="2"/>
</dbReference>
<dbReference type="SUPFAM" id="SSF52540">
    <property type="entry name" value="P-loop containing nucleoside triphosphate hydrolases"/>
    <property type="match status" value="3"/>
</dbReference>
<dbReference type="SUPFAM" id="SSF50985">
    <property type="entry name" value="RCC1/BLIP-II"/>
    <property type="match status" value="1"/>
</dbReference>
<dbReference type="PANTHER" id="PTHR22870">
    <property type="entry name" value="REGULATOR OF CHROMOSOME CONDENSATION"/>
    <property type="match status" value="1"/>
</dbReference>
<dbReference type="PANTHER" id="PTHR22870:SF408">
    <property type="entry name" value="OS09G0560450 PROTEIN"/>
    <property type="match status" value="1"/>
</dbReference>
<dbReference type="Gene3D" id="2.130.10.30">
    <property type="entry name" value="Regulator of chromosome condensation 1/beta-lactamase-inhibitor protein II"/>
    <property type="match status" value="1"/>
</dbReference>
<evidence type="ECO:0000256" key="3">
    <source>
        <dbReference type="SAM" id="MobiDB-lite"/>
    </source>
</evidence>
<dbReference type="InterPro" id="IPR051210">
    <property type="entry name" value="Ub_ligase/GEF_domain"/>
</dbReference>
<reference evidence="4" key="1">
    <citation type="submission" date="2019-12" db="EMBL/GenBank/DDBJ databases">
        <title>Genome sequence of Babesia ovis.</title>
        <authorList>
            <person name="Yamagishi J."/>
            <person name="Sevinc F."/>
            <person name="Xuan X."/>
        </authorList>
    </citation>
    <scope>NUCLEOTIDE SEQUENCE</scope>
    <source>
        <strain evidence="4">Selcuk</strain>
    </source>
</reference>
<sequence length="1570" mass="177228">MCQNDGEDGGRSDVSAEGAAYASRDDDLRDFYYFDGLTPQVVVEDIYRRYLAGKWFTYFGNLLFYIMPDGGTNLQDDYSKHLFEEHKVSPHLFALLNEVLRVTVVTKPHESPQLNSNERVTEVTARSITRKFTQQVAPRQCCNIFVYGDTSFGQMDVARNAAIYLAQRAHVLGLEPTGLVSEQITTVNKLLDMFSDYGSHDRLYRNMMMTYRLDFDSNNQLTSVNLVPNLATDTSCATVAANYRNYVETRKTEPAISGVIIRPPSIVYALLYSIEGGKYRKWLTACRMTPPDARKVLDIIPKHEIQDPGKHVGALEQAIRLLLKIGFGADEVRSIMQILAAVVLFDVYTIVRARIDEAAKQQADSEGNVTNNQSRRSIKRESIRDSNDDLLNPKDILVFAAEVLDIALLRVPPKTLQSSDLLFRLDILGAGNRWQFENIAPALFIRLKLAIYRRANRFLLNQRSGPPSSSIAIHCNAGNLPQSLSIRQHGDVELSRRASEEAFIHRFSTSMDGVHNTATPTADFVGRTAAATKMLAGETGLLANIVIAAQNRSKDSRSDPSLELGDLRIVKHSWHDVEYDIASVTKDEGAMFALPEKVSKLLAYSSNQFIIDIMISSASKRTVYGPCAVALSYITFLKESISRDDIIYHVVCTSPKLGSMLYQKDSDDAIEKTKNQESGDAEEEMKYGVELLNRALSTNMPVVDLCITQREYSQVTLDLEVALNTFLPIAYMALQPSMHRTIPVLEAQEVFRLMLHALKVPESAYRITSETATLKRALCVKLIARVSRYLNGVRYSVRVIQSWWVGYNTIQLKRVLRRVVVRLQSRVRQLIFRERVVALANARNLSVDFIGYCLVLYHLKESLQSSSHKTLQLLHSMEKRYHEKEYHYIQHAAATYIQAVWRGRVERKKYAQMKHSHFEDFAVILVQATIRRFLATATLVNKKPTKDIAATRIQAAFRGYMARRHYEVLTGLKISLLSIVRKGSMLISLSEQLKFVKERKKLNSATIEIKRLIMMQTNLPPGFIKAQNMIRMHFVRRQYLHLKGAIDKVQAIAMTKLARLEYLNKVKSAVKIQRWWRGVRRPSVAPISSNALYYLNIREHAASSPLRRLCELMGVTLFHFRAYQDLRNVYPRSWATYPITLLSHMLQVQRTLAETGNGECPKMDRLQFAIGAYHSLMLVSYSKGGGTALYSWGGPNVLHVEAESAKNAHSIYMEKPLEFYRLEAPDSAPHGRHQLVPMSQVEIVSIACGNEFSLALDREGRLFSWGNNRHGQCGQGHRLVNVWSPTLLPVHGVTGIWCGEDHAVIRLSVGEYFVFGRAFGYAIYAPEDIKAHCEAIRHQRIEAVACGGSLTVLYTAELNYVLRVLGGEPVFGQCYNLRGNIKSVCTNGRMICALVEEKDEMGSTNQRVLAWGQLRCFSRHFKDPLPNTALLVNAFCEMFEHPERRKPRRSLIKVDSCLAKPCVLPLPTPINLTRRVMSLSCDHQQLVMTCSKGVVLAVQTFELIHNSASDIRDSDDHCIRLDPGVTNVQLDPGLYQFTAVERVAAPVQLAYNRLSCSVGYVATTAPDDVQ</sequence>
<dbReference type="InterPro" id="IPR009091">
    <property type="entry name" value="RCC1/BLIP-II"/>
</dbReference>
<keyword evidence="1" id="KW-0677">Repeat</keyword>